<dbReference type="Proteomes" id="UP000236723">
    <property type="component" value="Unassembled WGS sequence"/>
</dbReference>
<dbReference type="EMBL" id="FNVO01000009">
    <property type="protein sequence ID" value="SEG69824.1"/>
    <property type="molecule type" value="Genomic_DNA"/>
</dbReference>
<dbReference type="AlphaFoldDB" id="A0A1H6CA19"/>
<name>A0A1H6CA19_9ACTN</name>
<gene>
    <name evidence="2" type="ORF">SAMN04489712_109118</name>
</gene>
<reference evidence="3" key="1">
    <citation type="submission" date="2016-10" db="EMBL/GenBank/DDBJ databases">
        <authorList>
            <person name="Varghese N."/>
            <person name="Submissions S."/>
        </authorList>
    </citation>
    <scope>NUCLEOTIDE SEQUENCE [LARGE SCALE GENOMIC DNA]</scope>
    <source>
        <strain evidence="3">DSM 43163</strain>
    </source>
</reference>
<sequence length="175" mass="19169">MCNQAAPARRCNVGEFRGLARKASPDVSKSLAPPAWPIPVPRSQEQTRHRQQSELRAQFPDAAAWYGPKSGRWLAAPTGATGLIEAHTAAGLSALLEQHYKQLLPPTPRPVLPQRQAQRRRPLGDQPPARRRPQHRPAGGGSTTPAARHGRHEAVRRPGRFRRALTRLGLIASPA</sequence>
<keyword evidence="3" id="KW-1185">Reference proteome</keyword>
<evidence type="ECO:0000313" key="3">
    <source>
        <dbReference type="Proteomes" id="UP000236723"/>
    </source>
</evidence>
<proteinExistence type="predicted"/>
<feature type="region of interest" description="Disordered" evidence="1">
    <location>
        <begin position="23"/>
        <end position="54"/>
    </location>
</feature>
<evidence type="ECO:0000313" key="2">
    <source>
        <dbReference type="EMBL" id="SEG69824.1"/>
    </source>
</evidence>
<feature type="region of interest" description="Disordered" evidence="1">
    <location>
        <begin position="104"/>
        <end position="175"/>
    </location>
</feature>
<evidence type="ECO:0000256" key="1">
    <source>
        <dbReference type="SAM" id="MobiDB-lite"/>
    </source>
</evidence>
<protein>
    <submittedName>
        <fullName evidence="2">Uncharacterized protein</fullName>
    </submittedName>
</protein>
<organism evidence="2 3">
    <name type="scientific">Thermomonospora echinospora</name>
    <dbReference type="NCBI Taxonomy" id="1992"/>
    <lineage>
        <taxon>Bacteria</taxon>
        <taxon>Bacillati</taxon>
        <taxon>Actinomycetota</taxon>
        <taxon>Actinomycetes</taxon>
        <taxon>Streptosporangiales</taxon>
        <taxon>Thermomonosporaceae</taxon>
        <taxon>Thermomonospora</taxon>
    </lineage>
</organism>
<accession>A0A1H6CA19</accession>